<feature type="domain" description="S-adenosylmethionine synthetase C-terminal" evidence="15">
    <location>
        <begin position="297"/>
        <end position="433"/>
    </location>
</feature>
<dbReference type="Proteomes" id="UP000051530">
    <property type="component" value="Unassembled WGS sequence"/>
</dbReference>
<dbReference type="Gene3D" id="3.30.300.10">
    <property type="match status" value="3"/>
</dbReference>
<dbReference type="Pfam" id="PF02772">
    <property type="entry name" value="S-AdoMet_synt_M"/>
    <property type="match status" value="1"/>
</dbReference>
<evidence type="ECO:0000256" key="6">
    <source>
        <dbReference type="ARBA" id="ARBA00022563"/>
    </source>
</evidence>
<comment type="caution">
    <text evidence="16">The sequence shown here is derived from an EMBL/GenBank/DDBJ whole genome shotgun (WGS) entry which is preliminary data.</text>
</comment>
<keyword evidence="9" id="KW-0547">Nucleotide-binding</keyword>
<reference evidence="16 17" key="1">
    <citation type="submission" date="2015-07" db="EMBL/GenBank/DDBJ databases">
        <title>The genome of Pseudoloma neurophilia, a relevant intracellular parasite of the zebrafish.</title>
        <authorList>
            <person name="Ndikumana S."/>
            <person name="Pelin A."/>
            <person name="Sanders J."/>
            <person name="Corradi N."/>
        </authorList>
    </citation>
    <scope>NUCLEOTIDE SEQUENCE [LARGE SCALE GENOMIC DNA]</scope>
    <source>
        <strain evidence="16 17">MK1</strain>
    </source>
</reference>
<protein>
    <recommendedName>
        <fullName evidence="5">methionine adenosyltransferase</fullName>
        <ecNumber evidence="5">2.5.1.6</ecNumber>
    </recommendedName>
</protein>
<evidence type="ECO:0000256" key="10">
    <source>
        <dbReference type="ARBA" id="ARBA00022840"/>
    </source>
</evidence>
<keyword evidence="7" id="KW-0808">Transferase</keyword>
<dbReference type="SUPFAM" id="SSF55973">
    <property type="entry name" value="S-adenosylmethionine synthetase"/>
    <property type="match status" value="3"/>
</dbReference>
<evidence type="ECO:0000313" key="16">
    <source>
        <dbReference type="EMBL" id="KRH93783.1"/>
    </source>
</evidence>
<dbReference type="PANTHER" id="PTHR11964">
    <property type="entry name" value="S-ADENOSYLMETHIONINE SYNTHETASE"/>
    <property type="match status" value="1"/>
</dbReference>
<accession>A0A0R0M412</accession>
<dbReference type="PIRSF" id="PIRSF000497">
    <property type="entry name" value="MAT"/>
    <property type="match status" value="1"/>
</dbReference>
<dbReference type="UniPathway" id="UPA00315">
    <property type="reaction ID" value="UER00080"/>
</dbReference>
<dbReference type="GO" id="GO:0006730">
    <property type="term" value="P:one-carbon metabolic process"/>
    <property type="evidence" value="ECO:0007669"/>
    <property type="project" value="UniProtKB-KW"/>
</dbReference>
<dbReference type="GO" id="GO:0005524">
    <property type="term" value="F:ATP binding"/>
    <property type="evidence" value="ECO:0007669"/>
    <property type="project" value="UniProtKB-KW"/>
</dbReference>
<evidence type="ECO:0000259" key="13">
    <source>
        <dbReference type="Pfam" id="PF00438"/>
    </source>
</evidence>
<evidence type="ECO:0000256" key="7">
    <source>
        <dbReference type="ARBA" id="ARBA00022679"/>
    </source>
</evidence>
<evidence type="ECO:0000256" key="11">
    <source>
        <dbReference type="ARBA" id="ARBA00022842"/>
    </source>
</evidence>
<evidence type="ECO:0000256" key="9">
    <source>
        <dbReference type="ARBA" id="ARBA00022741"/>
    </source>
</evidence>
<comment type="similarity">
    <text evidence="4">Belongs to the AdoMet synthase family.</text>
</comment>
<dbReference type="AlphaFoldDB" id="A0A0R0M412"/>
<evidence type="ECO:0000256" key="5">
    <source>
        <dbReference type="ARBA" id="ARBA00012828"/>
    </source>
</evidence>
<evidence type="ECO:0000256" key="1">
    <source>
        <dbReference type="ARBA" id="ARBA00001946"/>
    </source>
</evidence>
<dbReference type="InterPro" id="IPR022631">
    <property type="entry name" value="ADOMET_SYNTHASE_CS"/>
</dbReference>
<evidence type="ECO:0000256" key="2">
    <source>
        <dbReference type="ARBA" id="ARBA00001958"/>
    </source>
</evidence>
<gene>
    <name evidence="16" type="ORF">M153_5740002994</name>
</gene>
<evidence type="ECO:0000256" key="12">
    <source>
        <dbReference type="ARBA" id="ARBA00022958"/>
    </source>
</evidence>
<dbReference type="InterPro" id="IPR022630">
    <property type="entry name" value="S-AdoMet_synt_C"/>
</dbReference>
<dbReference type="Pfam" id="PF02773">
    <property type="entry name" value="S-AdoMet_synt_C"/>
    <property type="match status" value="1"/>
</dbReference>
<dbReference type="InterPro" id="IPR022636">
    <property type="entry name" value="S-AdoMet_synthetase_sfam"/>
</dbReference>
<comment type="cofactor">
    <cofactor evidence="1">
        <name>Mg(2+)</name>
        <dbReference type="ChEBI" id="CHEBI:18420"/>
    </cofactor>
</comment>
<evidence type="ECO:0000259" key="15">
    <source>
        <dbReference type="Pfam" id="PF02773"/>
    </source>
</evidence>
<proteinExistence type="inferred from homology"/>
<evidence type="ECO:0000256" key="8">
    <source>
        <dbReference type="ARBA" id="ARBA00022723"/>
    </source>
</evidence>
<dbReference type="VEuPathDB" id="MicrosporidiaDB:M153_5740002994"/>
<keyword evidence="8" id="KW-0479">Metal-binding</keyword>
<keyword evidence="12" id="KW-0630">Potassium</keyword>
<comment type="pathway">
    <text evidence="3">Amino-acid biosynthesis; S-adenosyl-L-methionine biosynthesis; S-adenosyl-L-methionine from L-methionine: step 1/1.</text>
</comment>
<feature type="domain" description="S-adenosylmethionine synthetase central" evidence="14">
    <location>
        <begin position="146"/>
        <end position="240"/>
    </location>
</feature>
<dbReference type="EC" id="2.5.1.6" evidence="5"/>
<dbReference type="GO" id="GO:0004478">
    <property type="term" value="F:methionine adenosyltransferase activity"/>
    <property type="evidence" value="ECO:0007669"/>
    <property type="project" value="UniProtKB-EC"/>
</dbReference>
<evidence type="ECO:0000256" key="4">
    <source>
        <dbReference type="ARBA" id="ARBA00009685"/>
    </source>
</evidence>
<dbReference type="Pfam" id="PF00438">
    <property type="entry name" value="S-AdoMet_synt_N"/>
    <property type="match status" value="1"/>
</dbReference>
<dbReference type="GO" id="GO:0046872">
    <property type="term" value="F:metal ion binding"/>
    <property type="evidence" value="ECO:0007669"/>
    <property type="project" value="UniProtKB-KW"/>
</dbReference>
<dbReference type="PROSITE" id="PS00377">
    <property type="entry name" value="ADOMET_SYNTHASE_2"/>
    <property type="match status" value="1"/>
</dbReference>
<dbReference type="InterPro" id="IPR022629">
    <property type="entry name" value="S-AdoMet_synt_central"/>
</dbReference>
<evidence type="ECO:0000259" key="14">
    <source>
        <dbReference type="Pfam" id="PF02772"/>
    </source>
</evidence>
<dbReference type="InterPro" id="IPR022628">
    <property type="entry name" value="S-AdoMet_synt_N"/>
</dbReference>
<keyword evidence="6" id="KW-0554">One-carbon metabolism</keyword>
<comment type="cofactor">
    <cofactor evidence="2">
        <name>K(+)</name>
        <dbReference type="ChEBI" id="CHEBI:29103"/>
    </cofactor>
</comment>
<keyword evidence="17" id="KW-1185">Reference proteome</keyword>
<evidence type="ECO:0000256" key="3">
    <source>
        <dbReference type="ARBA" id="ARBA00005224"/>
    </source>
</evidence>
<name>A0A0R0M412_9MICR</name>
<dbReference type="GO" id="GO:0006555">
    <property type="term" value="P:methionine metabolic process"/>
    <property type="evidence" value="ECO:0007669"/>
    <property type="project" value="EnsemblFungi"/>
</dbReference>
<dbReference type="InterPro" id="IPR002133">
    <property type="entry name" value="S-AdoMet_synthetase"/>
</dbReference>
<evidence type="ECO:0000313" key="17">
    <source>
        <dbReference type="Proteomes" id="UP000051530"/>
    </source>
</evidence>
<dbReference type="OrthoDB" id="5852090at2759"/>
<sequence length="443" mass="49825">MSNDQFIKTLDENDENIFQFTSEYVGSGHPDKLADQISDSILDACLKIGIERCAIETAIFQNNVVIFGECGGGPLKNITNNSNEHFLEELINIKKIVQDILKNCGYDDERTTDWRSVNVKCHVIKQSENIEQAVLHGQEAETTENQAAGDQGIMFGYATNETKELMPLTLILARDLCKMIENLRQKFAFLRSDCKSQVTVNYFKQNGALIPLSVKLIVLSVHHAKNLTSFRDVFNEEILRLSSNDKRTRYDNLEHLNDMDLLRLFLKLQIQTFVLSKYEVISKNARFLIEPSGLFEIGGPMADSGLTGRKTICDGYGGFGSSGGGAFSGKDWTKVDRTGAYAARWIAVSLIKAGFCKRVNIQLAYVIGLEDVVSIFVDTYGTGSKSDSELTRIIRRNFDLKPNAIANALDLKKIKFETFSVWGHFGRENVPWEVPKKLKFEKN</sequence>
<feature type="domain" description="S-adenosylmethionine synthetase N-terminal" evidence="13">
    <location>
        <begin position="18"/>
        <end position="127"/>
    </location>
</feature>
<keyword evidence="10" id="KW-0067">ATP-binding</keyword>
<dbReference type="GO" id="GO:0006556">
    <property type="term" value="P:S-adenosylmethionine biosynthetic process"/>
    <property type="evidence" value="ECO:0007669"/>
    <property type="project" value="UniProtKB-UniPathway"/>
</dbReference>
<keyword evidence="11" id="KW-0460">Magnesium</keyword>
<dbReference type="EMBL" id="LGUB01000217">
    <property type="protein sequence ID" value="KRH93783.1"/>
    <property type="molecule type" value="Genomic_DNA"/>
</dbReference>
<organism evidence="16 17">
    <name type="scientific">Pseudoloma neurophilia</name>
    <dbReference type="NCBI Taxonomy" id="146866"/>
    <lineage>
        <taxon>Eukaryota</taxon>
        <taxon>Fungi</taxon>
        <taxon>Fungi incertae sedis</taxon>
        <taxon>Microsporidia</taxon>
        <taxon>Pseudoloma</taxon>
    </lineage>
</organism>